<dbReference type="STRING" id="414004.CENSYa_0661"/>
<name>A0RVC7_CENSY</name>
<dbReference type="AlphaFoldDB" id="A0RVC7"/>
<keyword evidence="2" id="KW-1185">Reference proteome</keyword>
<gene>
    <name evidence="1" type="ordered locus">CENSYa_0661</name>
</gene>
<evidence type="ECO:0000313" key="2">
    <source>
        <dbReference type="Proteomes" id="UP000000758"/>
    </source>
</evidence>
<dbReference type="Proteomes" id="UP000000758">
    <property type="component" value="Chromosome"/>
</dbReference>
<dbReference type="EMBL" id="DP000238">
    <property type="protein sequence ID" value="ABK77294.1"/>
    <property type="molecule type" value="Genomic_DNA"/>
</dbReference>
<dbReference type="HOGENOM" id="CLU_1912250_0_0_2"/>
<dbReference type="EnsemblBacteria" id="ABK77294">
    <property type="protein sequence ID" value="ABK77294"/>
    <property type="gene ID" value="CENSYa_0661"/>
</dbReference>
<protein>
    <submittedName>
        <fullName evidence="1">Uncharacterized protein</fullName>
    </submittedName>
</protein>
<organism evidence="1 2">
    <name type="scientific">Cenarchaeum symbiosum (strain A)</name>
    <dbReference type="NCBI Taxonomy" id="414004"/>
    <lineage>
        <taxon>Archaea</taxon>
        <taxon>Nitrososphaerota</taxon>
        <taxon>Candidatus Cenarchaeales</taxon>
        <taxon>Candidatus Cenarchaeaceae</taxon>
        <taxon>Candidatus Cenarchaeum</taxon>
    </lineage>
</organism>
<evidence type="ECO:0000313" key="1">
    <source>
        <dbReference type="EMBL" id="ABK77294.1"/>
    </source>
</evidence>
<proteinExistence type="predicted"/>
<reference evidence="1 2" key="1">
    <citation type="journal article" date="2006" name="Proc. Natl. Acad. Sci. U.S.A.">
        <title>Genomic analysis of the uncultivated marine crenarchaeote Cenarchaeum symbiosum.</title>
        <authorList>
            <person name="Hallam S.J."/>
            <person name="Konstantinidis K.T."/>
            <person name="Putnam N."/>
            <person name="Schleper C."/>
            <person name="Watanabe Y."/>
            <person name="Sugahara J."/>
            <person name="Preston C."/>
            <person name="de la Torre J."/>
            <person name="Richardson P.M."/>
            <person name="DeLong E.F."/>
        </authorList>
    </citation>
    <scope>NUCLEOTIDE SEQUENCE [LARGE SCALE GENOMIC DNA]</scope>
    <source>
        <strain evidence="2">A</strain>
    </source>
</reference>
<dbReference type="KEGG" id="csy:CENSYa_0661"/>
<accession>A0RVC7</accession>
<sequence length="132" mass="14562">MHAAMFAAHHCSPSEFCLRWRLVPDISPVAYPGWYSFSFSMPLISSALAPRVSTISSCIFFVKYCSDMRASPLASSFTEVSTYSLTLPSAGRSMFFSAQSPSLQIGRLRPGIFIFKTQGFPTVPKPLQIPGR</sequence>